<evidence type="ECO:0000256" key="4">
    <source>
        <dbReference type="ARBA" id="ARBA00023172"/>
    </source>
</evidence>
<dbReference type="Pfam" id="PF02646">
    <property type="entry name" value="RmuC"/>
    <property type="match status" value="1"/>
</dbReference>
<evidence type="ECO:0000256" key="2">
    <source>
        <dbReference type="ARBA" id="ARBA00009840"/>
    </source>
</evidence>
<feature type="region of interest" description="Disordered" evidence="5">
    <location>
        <begin position="370"/>
        <end position="391"/>
    </location>
</feature>
<dbReference type="Proteomes" id="UP000885832">
    <property type="component" value="Unassembled WGS sequence"/>
</dbReference>
<reference evidence="6" key="1">
    <citation type="journal article" date="2020" name="mSystems">
        <title>Genome- and Community-Level Interaction Insights into Carbon Utilization and Element Cycling Functions of Hydrothermarchaeota in Hydrothermal Sediment.</title>
        <authorList>
            <person name="Zhou Z."/>
            <person name="Liu Y."/>
            <person name="Xu W."/>
            <person name="Pan J."/>
            <person name="Luo Z.H."/>
            <person name="Li M."/>
        </authorList>
    </citation>
    <scope>NUCLEOTIDE SEQUENCE [LARGE SCALE GENOMIC DNA]</scope>
    <source>
        <strain evidence="6">HyVt-505</strain>
    </source>
</reference>
<evidence type="ECO:0000256" key="3">
    <source>
        <dbReference type="ARBA" id="ARBA00023054"/>
    </source>
</evidence>
<protein>
    <submittedName>
        <fullName evidence="6">DNA recombination protein RmuC</fullName>
    </submittedName>
</protein>
<evidence type="ECO:0000313" key="6">
    <source>
        <dbReference type="EMBL" id="HHJ81241.1"/>
    </source>
</evidence>
<organism evidence="6">
    <name type="scientific">Candidatus Tenderia electrophaga</name>
    <dbReference type="NCBI Taxonomy" id="1748243"/>
    <lineage>
        <taxon>Bacteria</taxon>
        <taxon>Pseudomonadati</taxon>
        <taxon>Pseudomonadota</taxon>
        <taxon>Gammaproteobacteria</taxon>
        <taxon>Candidatus Tenderiales</taxon>
        <taxon>Candidatus Tenderiaceae</taxon>
        <taxon>Candidatus Tenderia</taxon>
    </lineage>
</organism>
<dbReference type="PANTHER" id="PTHR30563:SF0">
    <property type="entry name" value="DNA RECOMBINATION PROTEIN RMUC"/>
    <property type="match status" value="1"/>
</dbReference>
<comment type="function">
    <text evidence="1">Involved in DNA recombination.</text>
</comment>
<sequence>MSETALFAFVILVSIIATALGYVISSLVSRHKIDDLKQKYVDLNNKLDNQKTNTSEKFSTVEKMREDLESSLSTLISDDPESPADLSDKKKFIATLLSPLQDSLRSADKQAKRIIREGQKVQLQIQKQLDILHAPQQLGRGDVKEIAKHLADEESRDLWGIQTLKKLLELTFMTDHYRMSEPGADSNTPHSPPCLIKLPNNSRVSIDINAPLEAYINICQAPDSSIRAWHSESHARKLRERIMEMSSRAYTSQYKEQPAAQILMILNDHYLATALEIDSDLLRLAQKNNLILATPTDLFNLLQTVSFGWRQQEFTADAKKIRETGIHLYKRFGTFIKLIAELGSELSDVLNSYNRAVSVFGSTAARAEKRMQDGAEINNPLDDEEPKRKSA</sequence>
<dbReference type="EMBL" id="DRNF01000401">
    <property type="protein sequence ID" value="HHJ81241.1"/>
    <property type="molecule type" value="Genomic_DNA"/>
</dbReference>
<dbReference type="AlphaFoldDB" id="A0A832J834"/>
<accession>A0A832J834</accession>
<dbReference type="InterPro" id="IPR003798">
    <property type="entry name" value="DNA_recombination_RmuC"/>
</dbReference>
<keyword evidence="3" id="KW-0175">Coiled coil</keyword>
<dbReference type="GO" id="GO:0006310">
    <property type="term" value="P:DNA recombination"/>
    <property type="evidence" value="ECO:0007669"/>
    <property type="project" value="UniProtKB-KW"/>
</dbReference>
<keyword evidence="4" id="KW-0233">DNA recombination</keyword>
<name>A0A832J834_9GAMM</name>
<evidence type="ECO:0000256" key="5">
    <source>
        <dbReference type="SAM" id="MobiDB-lite"/>
    </source>
</evidence>
<comment type="similarity">
    <text evidence="2">Belongs to the RmuC family.</text>
</comment>
<evidence type="ECO:0000256" key="1">
    <source>
        <dbReference type="ARBA" id="ARBA00003416"/>
    </source>
</evidence>
<dbReference type="PANTHER" id="PTHR30563">
    <property type="entry name" value="DNA RECOMBINATION PROTEIN RMUC"/>
    <property type="match status" value="1"/>
</dbReference>
<comment type="caution">
    <text evidence="6">The sequence shown here is derived from an EMBL/GenBank/DDBJ whole genome shotgun (WGS) entry which is preliminary data.</text>
</comment>
<proteinExistence type="inferred from homology"/>
<gene>
    <name evidence="6" type="ORF">ENJ65_06365</name>
</gene>